<sequence>WLHDNQLGWLWTSSNTYPHLYQANSGSWLYYDKTSKSPRRFYRYSTKAWEEISGG</sequence>
<name>A0A382FYE3_9ZZZZ</name>
<evidence type="ECO:0000313" key="1">
    <source>
        <dbReference type="EMBL" id="SVB67293.1"/>
    </source>
</evidence>
<gene>
    <name evidence="1" type="ORF">METZ01_LOCUS220147</name>
</gene>
<dbReference type="AlphaFoldDB" id="A0A382FYE3"/>
<proteinExistence type="predicted"/>
<protein>
    <submittedName>
        <fullName evidence="1">Uncharacterized protein</fullName>
    </submittedName>
</protein>
<feature type="non-terminal residue" evidence="1">
    <location>
        <position position="1"/>
    </location>
</feature>
<dbReference type="EMBL" id="UINC01052218">
    <property type="protein sequence ID" value="SVB67293.1"/>
    <property type="molecule type" value="Genomic_DNA"/>
</dbReference>
<organism evidence="1">
    <name type="scientific">marine metagenome</name>
    <dbReference type="NCBI Taxonomy" id="408172"/>
    <lineage>
        <taxon>unclassified sequences</taxon>
        <taxon>metagenomes</taxon>
        <taxon>ecological metagenomes</taxon>
    </lineage>
</organism>
<accession>A0A382FYE3</accession>
<reference evidence="1" key="1">
    <citation type="submission" date="2018-05" db="EMBL/GenBank/DDBJ databases">
        <authorList>
            <person name="Lanie J.A."/>
            <person name="Ng W.-L."/>
            <person name="Kazmierczak K.M."/>
            <person name="Andrzejewski T.M."/>
            <person name="Davidsen T.M."/>
            <person name="Wayne K.J."/>
            <person name="Tettelin H."/>
            <person name="Glass J.I."/>
            <person name="Rusch D."/>
            <person name="Podicherti R."/>
            <person name="Tsui H.-C.T."/>
            <person name="Winkler M.E."/>
        </authorList>
    </citation>
    <scope>NUCLEOTIDE SEQUENCE</scope>
</reference>